<dbReference type="RefSeq" id="WP_248667699.1">
    <property type="nucleotide sequence ID" value="NZ_JALPRX010000062.1"/>
</dbReference>
<comment type="caution">
    <text evidence="1">The sequence shown here is derived from an EMBL/GenBank/DDBJ whole genome shotgun (WGS) entry which is preliminary data.</text>
</comment>
<gene>
    <name evidence="1" type="ORF">M0638_14425</name>
</gene>
<proteinExistence type="predicted"/>
<keyword evidence="2" id="KW-1185">Reference proteome</keyword>
<dbReference type="AlphaFoldDB" id="A0A9X2BX51"/>
<accession>A0A9X2BX51</accession>
<protein>
    <submittedName>
        <fullName evidence="1">Uncharacterized protein</fullName>
    </submittedName>
</protein>
<organism evidence="1 2">
    <name type="scientific">Roseomonas acroporae</name>
    <dbReference type="NCBI Taxonomy" id="2937791"/>
    <lineage>
        <taxon>Bacteria</taxon>
        <taxon>Pseudomonadati</taxon>
        <taxon>Pseudomonadota</taxon>
        <taxon>Alphaproteobacteria</taxon>
        <taxon>Acetobacterales</taxon>
        <taxon>Roseomonadaceae</taxon>
        <taxon>Roseomonas</taxon>
    </lineage>
</organism>
<name>A0A9X2BX51_9PROT</name>
<dbReference type="EMBL" id="JALPRX010000062">
    <property type="protein sequence ID" value="MCK8785579.1"/>
    <property type="molecule type" value="Genomic_DNA"/>
</dbReference>
<sequence length="82" mass="8462">MGESVPIVTGGVLTLCMTASPNGSSVWALVVAEVSGAVFEQEITAAPPAATRFLSPRPFPNTGATTSAVADDCVKVYLQMEF</sequence>
<reference evidence="1" key="1">
    <citation type="submission" date="2022-04" db="EMBL/GenBank/DDBJ databases">
        <title>Roseomonas acroporae sp. nov., isolated from coral Acropora digitifera.</title>
        <authorList>
            <person name="Sun H."/>
        </authorList>
    </citation>
    <scope>NUCLEOTIDE SEQUENCE</scope>
    <source>
        <strain evidence="1">NAR14</strain>
    </source>
</reference>
<evidence type="ECO:0000313" key="2">
    <source>
        <dbReference type="Proteomes" id="UP001139516"/>
    </source>
</evidence>
<dbReference type="Proteomes" id="UP001139516">
    <property type="component" value="Unassembled WGS sequence"/>
</dbReference>
<evidence type="ECO:0000313" key="1">
    <source>
        <dbReference type="EMBL" id="MCK8785579.1"/>
    </source>
</evidence>